<feature type="compositionally biased region" description="Basic and acidic residues" evidence="1">
    <location>
        <begin position="69"/>
        <end position="79"/>
    </location>
</feature>
<dbReference type="EMBL" id="CAIIXF020000009">
    <property type="protein sequence ID" value="CAH1793934.1"/>
    <property type="molecule type" value="Genomic_DNA"/>
</dbReference>
<gene>
    <name evidence="3" type="ORF">OFUS_LOCUS18714</name>
</gene>
<keyword evidence="2" id="KW-0472">Membrane</keyword>
<dbReference type="PANTHER" id="PTHR24024">
    <property type="entry name" value="PULMONARY SURFACTANT-ASSOCIATED PROTEIN A"/>
    <property type="match status" value="1"/>
</dbReference>
<comment type="caution">
    <text evidence="3">The sequence shown here is derived from an EMBL/GenBank/DDBJ whole genome shotgun (WGS) entry which is preliminary data.</text>
</comment>
<keyword evidence="4" id="KW-1185">Reference proteome</keyword>
<evidence type="ECO:0000313" key="4">
    <source>
        <dbReference type="Proteomes" id="UP000749559"/>
    </source>
</evidence>
<protein>
    <submittedName>
        <fullName evidence="3">Uncharacterized protein</fullName>
    </submittedName>
</protein>
<keyword evidence="2" id="KW-0812">Transmembrane</keyword>
<feature type="compositionally biased region" description="Pro residues" evidence="1">
    <location>
        <begin position="111"/>
        <end position="122"/>
    </location>
</feature>
<dbReference type="OrthoDB" id="6086925at2759"/>
<evidence type="ECO:0000256" key="1">
    <source>
        <dbReference type="SAM" id="MobiDB-lite"/>
    </source>
</evidence>
<keyword evidence="2" id="KW-1133">Transmembrane helix</keyword>
<accession>A0A8S4PQI1</accession>
<evidence type="ECO:0000313" key="3">
    <source>
        <dbReference type="EMBL" id="CAH1793934.1"/>
    </source>
</evidence>
<evidence type="ECO:0000256" key="2">
    <source>
        <dbReference type="SAM" id="Phobius"/>
    </source>
</evidence>
<dbReference type="Proteomes" id="UP000749559">
    <property type="component" value="Unassembled WGS sequence"/>
</dbReference>
<dbReference type="AlphaFoldDB" id="A0A8S4PQI1"/>
<organism evidence="3 4">
    <name type="scientific">Owenia fusiformis</name>
    <name type="common">Polychaete worm</name>
    <dbReference type="NCBI Taxonomy" id="6347"/>
    <lineage>
        <taxon>Eukaryota</taxon>
        <taxon>Metazoa</taxon>
        <taxon>Spiralia</taxon>
        <taxon>Lophotrochozoa</taxon>
        <taxon>Annelida</taxon>
        <taxon>Polychaeta</taxon>
        <taxon>Sedentaria</taxon>
        <taxon>Canalipalpata</taxon>
        <taxon>Sabellida</taxon>
        <taxon>Oweniida</taxon>
        <taxon>Oweniidae</taxon>
        <taxon>Owenia</taxon>
    </lineage>
</organism>
<proteinExistence type="predicted"/>
<feature type="region of interest" description="Disordered" evidence="1">
    <location>
        <begin position="64"/>
        <end position="140"/>
    </location>
</feature>
<sequence length="374" mass="40427">MLGILGSTEKHKKMEKKDRICLLLILVMFAMGLAVVSLAGSAIFYYKIEELKTRIETLENQQLIQSSTEQRDRSHDSRIIHSKRGKRQAAGTSATGNIYGRDGRDGMAGPQGPPGQQGPPGPAGRDGSPGRDGRDGLAGQGLSAEDIKDLVEALQTNDCINRSSNIQGPQVSPAPIGSGPPGTGGATYVRWGRTTCPTNVEQVYSGIAGKSYYADAGGGANYLCLPRDPEWGKTMAGWQQGSAMHGVEYELGLNNPFLTENFPDPSQPASWLHDHDVVCTVCRVPERGSQIMIPAHKSCPDTWTKEYNGYLMSERHKNTKSDFICVDEAPEADEGGHEDKNGGLLYVVEAYCAHALPCPNYQHGFELTCAVCTK</sequence>
<reference evidence="3" key="1">
    <citation type="submission" date="2022-03" db="EMBL/GenBank/DDBJ databases">
        <authorList>
            <person name="Martin C."/>
        </authorList>
    </citation>
    <scope>NUCLEOTIDE SEQUENCE</scope>
</reference>
<name>A0A8S4PQI1_OWEFU</name>
<feature type="transmembrane region" description="Helical" evidence="2">
    <location>
        <begin position="20"/>
        <end position="46"/>
    </location>
</feature>
<dbReference type="GO" id="GO:0005615">
    <property type="term" value="C:extracellular space"/>
    <property type="evidence" value="ECO:0007669"/>
    <property type="project" value="TreeGrafter"/>
</dbReference>
<dbReference type="PANTHER" id="PTHR24024:SF18">
    <property type="entry name" value="SHORT-CHAIN COLLAGEN C4-LIKE"/>
    <property type="match status" value="1"/>
</dbReference>
<dbReference type="InterPro" id="IPR051077">
    <property type="entry name" value="Ca-dependent_lectin"/>
</dbReference>